<reference evidence="5 6" key="1">
    <citation type="submission" date="2024-02" db="EMBL/GenBank/DDBJ databases">
        <authorList>
            <consortium name="ELIXIR-Norway"/>
            <consortium name="Elixir Norway"/>
        </authorList>
    </citation>
    <scope>NUCLEOTIDE SEQUENCE [LARGE SCALE GENOMIC DNA]</scope>
</reference>
<dbReference type="InterPro" id="IPR006553">
    <property type="entry name" value="Leu-rich_rpt_Cys-con_subtyp"/>
</dbReference>
<dbReference type="EMBL" id="OZ020096">
    <property type="protein sequence ID" value="CAK9255255.1"/>
    <property type="molecule type" value="Genomic_DNA"/>
</dbReference>
<dbReference type="Gene3D" id="1.20.1280.50">
    <property type="match status" value="1"/>
</dbReference>
<feature type="domain" description="Transport inhibitor response 1" evidence="3">
    <location>
        <begin position="88"/>
        <end position="134"/>
    </location>
</feature>
<evidence type="ECO:0000256" key="1">
    <source>
        <dbReference type="SAM" id="MobiDB-lite"/>
    </source>
</evidence>
<feature type="compositionally biased region" description="Low complexity" evidence="1">
    <location>
        <begin position="17"/>
        <end position="27"/>
    </location>
</feature>
<evidence type="ECO:0000259" key="2">
    <source>
        <dbReference type="Pfam" id="PF18511"/>
    </source>
</evidence>
<dbReference type="Pfam" id="PF18511">
    <property type="entry name" value="F-box_5"/>
    <property type="match status" value="1"/>
</dbReference>
<dbReference type="InterPro" id="IPR055411">
    <property type="entry name" value="LRR_FXL15/At3g58940/PEG3-like"/>
</dbReference>
<evidence type="ECO:0000313" key="5">
    <source>
        <dbReference type="EMBL" id="CAK9255255.1"/>
    </source>
</evidence>
<protein>
    <recommendedName>
        <fullName evidence="7">F-box domain-containing protein</fullName>
    </recommendedName>
</protein>
<dbReference type="InterPro" id="IPR032675">
    <property type="entry name" value="LRR_dom_sf"/>
</dbReference>
<dbReference type="SUPFAM" id="SSF52047">
    <property type="entry name" value="RNI-like"/>
    <property type="match status" value="1"/>
</dbReference>
<dbReference type="PANTHER" id="PTHR16134:SF148">
    <property type="entry name" value="S-PHASE KINASE-ASSOCIATED PROTEIN 2, ISOFORM A"/>
    <property type="match status" value="1"/>
</dbReference>
<evidence type="ECO:0000259" key="3">
    <source>
        <dbReference type="Pfam" id="PF18791"/>
    </source>
</evidence>
<accession>A0ABP0VQ96</accession>
<sequence length="594" mass="66827">MESTPESAEREEEEEMPSSCSCSSSSSCCSFPDEVLDDVLVFLTRHEDRNAVSLVCKAWFHTERASRRTVFIGNCYAVSPEQLVARFPKITALLMKGRPRFTDFGLVPHNWGASIFPWLHVMAKHYPALEELRLKRMTVSDESLELIAHSFSSSFRVLSLTSCDGFSTDGLAHITKHCGNLAELELQENEIDFRSGEWLTSFPETYTSLVSLNFATMRSEVNYVDVVALERLVARCPSLKKLKLNKEISLDQLQRLLLRAGPNLVELGTGSYSQSLSWGQLSELQTTLAKCKDLRSLSVVWEVAPMFVRTLYPVCLHLTTLNLSDVHLPTPDFTKLISHCPKLQRLLVQDDVGDKGLQATAMSCKDLRELRVFPVRDEGCATEEGLVAISEGCPNLRKILYFCKQMTNAAMATFARNCQRMTHFRLCILKLYETDCITREPLDEGFGAICRECKDLKRLALSGLLTDKTFEYIGQFGKKLETLSVAFAGETDLGMQYVLGGCTKLRKLEIRDCPFGDEALLAGIDKYNSMRSLWMSACLITRLGCQFLAEKNPFLNVEIIKEDIEGSEHDVEKLYVYRTIAGRRSDAPPSVEAL</sequence>
<proteinExistence type="predicted"/>
<dbReference type="InterPro" id="IPR041567">
    <property type="entry name" value="COI1_F-box"/>
</dbReference>
<dbReference type="Pfam" id="PF24758">
    <property type="entry name" value="LRR_At5g56370"/>
    <property type="match status" value="1"/>
</dbReference>
<dbReference type="Pfam" id="PF18791">
    <property type="entry name" value="Transp_inhibit"/>
    <property type="match status" value="1"/>
</dbReference>
<feature type="domain" description="COI1 F-box" evidence="2">
    <location>
        <begin position="29"/>
        <end position="68"/>
    </location>
</feature>
<evidence type="ECO:0008006" key="7">
    <source>
        <dbReference type="Google" id="ProtNLM"/>
    </source>
</evidence>
<dbReference type="InterPro" id="IPR041101">
    <property type="entry name" value="Transp_inhibit"/>
</dbReference>
<evidence type="ECO:0000259" key="4">
    <source>
        <dbReference type="Pfam" id="PF24758"/>
    </source>
</evidence>
<dbReference type="CDD" id="cd22159">
    <property type="entry name" value="F-box_AtTIR1-like"/>
    <property type="match status" value="1"/>
</dbReference>
<gene>
    <name evidence="5" type="ORF">CSSPJE1EN1_LOCUS733</name>
</gene>
<dbReference type="SMART" id="SM00367">
    <property type="entry name" value="LRR_CC"/>
    <property type="match status" value="5"/>
</dbReference>
<organism evidence="5 6">
    <name type="scientific">Sphagnum jensenii</name>
    <dbReference type="NCBI Taxonomy" id="128206"/>
    <lineage>
        <taxon>Eukaryota</taxon>
        <taxon>Viridiplantae</taxon>
        <taxon>Streptophyta</taxon>
        <taxon>Embryophyta</taxon>
        <taxon>Bryophyta</taxon>
        <taxon>Sphagnophytina</taxon>
        <taxon>Sphagnopsida</taxon>
        <taxon>Sphagnales</taxon>
        <taxon>Sphagnaceae</taxon>
        <taxon>Sphagnum</taxon>
    </lineage>
</organism>
<feature type="domain" description="F-box/LRR-repeat protein 15/At3g58940/PEG3-like LRR" evidence="4">
    <location>
        <begin position="278"/>
        <end position="373"/>
    </location>
</feature>
<dbReference type="Proteomes" id="UP001497444">
    <property type="component" value="Chromosome 1"/>
</dbReference>
<dbReference type="PANTHER" id="PTHR16134">
    <property type="entry name" value="F-BOX/TPR REPEAT PROTEIN POF3"/>
    <property type="match status" value="1"/>
</dbReference>
<name>A0ABP0VQ96_9BRYO</name>
<dbReference type="Pfam" id="PF13516">
    <property type="entry name" value="LRR_6"/>
    <property type="match status" value="1"/>
</dbReference>
<evidence type="ECO:0000313" key="6">
    <source>
        <dbReference type="Proteomes" id="UP001497444"/>
    </source>
</evidence>
<dbReference type="Gene3D" id="3.80.10.10">
    <property type="entry name" value="Ribonuclease Inhibitor"/>
    <property type="match status" value="1"/>
</dbReference>
<dbReference type="InterPro" id="IPR001611">
    <property type="entry name" value="Leu-rich_rpt"/>
</dbReference>
<keyword evidence="6" id="KW-1185">Reference proteome</keyword>
<feature type="region of interest" description="Disordered" evidence="1">
    <location>
        <begin position="1"/>
        <end position="27"/>
    </location>
</feature>